<name>A0A4C1SGK4_EUMVA</name>
<dbReference type="EMBL" id="BGZK01000005">
    <property type="protein sequence ID" value="GBP00298.1"/>
    <property type="molecule type" value="Genomic_DNA"/>
</dbReference>
<accession>A0A4C1SGK4</accession>
<reference evidence="1 2" key="1">
    <citation type="journal article" date="2019" name="Commun. Biol.">
        <title>The bagworm genome reveals a unique fibroin gene that provides high tensile strength.</title>
        <authorList>
            <person name="Kono N."/>
            <person name="Nakamura H."/>
            <person name="Ohtoshi R."/>
            <person name="Tomita M."/>
            <person name="Numata K."/>
            <person name="Arakawa K."/>
        </authorList>
    </citation>
    <scope>NUCLEOTIDE SEQUENCE [LARGE SCALE GENOMIC DNA]</scope>
</reference>
<gene>
    <name evidence="1" type="ORF">EVAR_894_1</name>
</gene>
<protein>
    <submittedName>
        <fullName evidence="1">Uncharacterized protein</fullName>
    </submittedName>
</protein>
<evidence type="ECO:0000313" key="1">
    <source>
        <dbReference type="EMBL" id="GBP00298.1"/>
    </source>
</evidence>
<organism evidence="1 2">
    <name type="scientific">Eumeta variegata</name>
    <name type="common">Bagworm moth</name>
    <name type="synonym">Eumeta japonica</name>
    <dbReference type="NCBI Taxonomy" id="151549"/>
    <lineage>
        <taxon>Eukaryota</taxon>
        <taxon>Metazoa</taxon>
        <taxon>Ecdysozoa</taxon>
        <taxon>Arthropoda</taxon>
        <taxon>Hexapoda</taxon>
        <taxon>Insecta</taxon>
        <taxon>Pterygota</taxon>
        <taxon>Neoptera</taxon>
        <taxon>Endopterygota</taxon>
        <taxon>Lepidoptera</taxon>
        <taxon>Glossata</taxon>
        <taxon>Ditrysia</taxon>
        <taxon>Tineoidea</taxon>
        <taxon>Psychidae</taxon>
        <taxon>Oiketicinae</taxon>
        <taxon>Eumeta</taxon>
    </lineage>
</organism>
<dbReference type="AlphaFoldDB" id="A0A4C1SGK4"/>
<evidence type="ECO:0000313" key="2">
    <source>
        <dbReference type="Proteomes" id="UP000299102"/>
    </source>
</evidence>
<sequence>MGTGAQASAARGRPIIVEWERDARHSAGLSLVRHADCISLGRHLRSCCDNSHGNTWEGDKITSPLVARAGPDSRVARALSWIVKNVVLVLRSRSNDRLKERNLHGRYLEVGSEKRKTQVTRASEDLLADIVRALDRFAAIDPRAVGGSVSMALSAGPPPPPAVT</sequence>
<proteinExistence type="predicted"/>
<dbReference type="Proteomes" id="UP000299102">
    <property type="component" value="Unassembled WGS sequence"/>
</dbReference>
<keyword evidence="2" id="KW-1185">Reference proteome</keyword>
<comment type="caution">
    <text evidence="1">The sequence shown here is derived from an EMBL/GenBank/DDBJ whole genome shotgun (WGS) entry which is preliminary data.</text>
</comment>